<dbReference type="Proteomes" id="UP000823636">
    <property type="component" value="Unassembled WGS sequence"/>
</dbReference>
<dbReference type="Pfam" id="PF00156">
    <property type="entry name" value="Pribosyltran"/>
    <property type="match status" value="1"/>
</dbReference>
<accession>A0A9D9H407</accession>
<gene>
    <name evidence="3" type="ORF">IAC54_05640</name>
</gene>
<evidence type="ECO:0000313" key="3">
    <source>
        <dbReference type="EMBL" id="MBO8438365.1"/>
    </source>
</evidence>
<name>A0A9D9H407_9BACT</name>
<dbReference type="InterPro" id="IPR029057">
    <property type="entry name" value="PRTase-like"/>
</dbReference>
<sequence>MNLITPIIDLFYPRLCIRCGSKLNTVEKYLCSHCFAGIPVTDSHKLRINPIANAIADMIEVNEAYAWFYHNRKGSYGKLIYDIKYSSNFNLARYLGCQYAKELKQAGKLKDIENIIPVPLHSSRKKLRGYNQSEKIAEGVASVFGAKIRTDMIIRQRATPSQVKKSRYERWENMQDAFGALPPVSGEEEKGILLIDDVITTGSTLLACASALKKAGYKNISIMGLAFSNVL</sequence>
<evidence type="ECO:0000256" key="1">
    <source>
        <dbReference type="ARBA" id="ARBA00008007"/>
    </source>
</evidence>
<dbReference type="CDD" id="cd06223">
    <property type="entry name" value="PRTases_typeI"/>
    <property type="match status" value="1"/>
</dbReference>
<dbReference type="AlphaFoldDB" id="A0A9D9H407"/>
<dbReference type="Gene3D" id="3.40.50.2020">
    <property type="match status" value="1"/>
</dbReference>
<evidence type="ECO:0000259" key="2">
    <source>
        <dbReference type="Pfam" id="PF00156"/>
    </source>
</evidence>
<dbReference type="PANTHER" id="PTHR47505:SF1">
    <property type="entry name" value="DNA UTILIZATION PROTEIN YHGH"/>
    <property type="match status" value="1"/>
</dbReference>
<dbReference type="InterPro" id="IPR051910">
    <property type="entry name" value="ComF/GntX_DNA_util-trans"/>
</dbReference>
<dbReference type="SUPFAM" id="SSF53271">
    <property type="entry name" value="PRTase-like"/>
    <property type="match status" value="1"/>
</dbReference>
<evidence type="ECO:0000313" key="4">
    <source>
        <dbReference type="Proteomes" id="UP000823636"/>
    </source>
</evidence>
<organism evidence="3 4">
    <name type="scientific">Candidatus Caccoplasma merdipullorum</name>
    <dbReference type="NCBI Taxonomy" id="2840718"/>
    <lineage>
        <taxon>Bacteria</taxon>
        <taxon>Pseudomonadati</taxon>
        <taxon>Bacteroidota</taxon>
        <taxon>Bacteroidia</taxon>
        <taxon>Bacteroidales</taxon>
        <taxon>Bacteroidaceae</taxon>
        <taxon>Bacteroidaceae incertae sedis</taxon>
        <taxon>Candidatus Caccoplasma</taxon>
    </lineage>
</organism>
<dbReference type="InterPro" id="IPR000836">
    <property type="entry name" value="PRTase_dom"/>
</dbReference>
<reference evidence="3" key="1">
    <citation type="submission" date="2020-10" db="EMBL/GenBank/DDBJ databases">
        <authorList>
            <person name="Gilroy R."/>
        </authorList>
    </citation>
    <scope>NUCLEOTIDE SEQUENCE</scope>
    <source>
        <strain evidence="3">G3-4614</strain>
    </source>
</reference>
<proteinExistence type="inferred from homology"/>
<comment type="similarity">
    <text evidence="1">Belongs to the ComF/GntX family.</text>
</comment>
<comment type="caution">
    <text evidence="3">The sequence shown here is derived from an EMBL/GenBank/DDBJ whole genome shotgun (WGS) entry which is preliminary data.</text>
</comment>
<protein>
    <submittedName>
        <fullName evidence="3">ComF family protein</fullName>
    </submittedName>
</protein>
<reference evidence="3" key="2">
    <citation type="journal article" date="2021" name="PeerJ">
        <title>Extensive microbial diversity within the chicken gut microbiome revealed by metagenomics and culture.</title>
        <authorList>
            <person name="Gilroy R."/>
            <person name="Ravi A."/>
            <person name="Getino M."/>
            <person name="Pursley I."/>
            <person name="Horton D.L."/>
            <person name="Alikhan N.F."/>
            <person name="Baker D."/>
            <person name="Gharbi K."/>
            <person name="Hall N."/>
            <person name="Watson M."/>
            <person name="Adriaenssens E.M."/>
            <person name="Foster-Nyarko E."/>
            <person name="Jarju S."/>
            <person name="Secka A."/>
            <person name="Antonio M."/>
            <person name="Oren A."/>
            <person name="Chaudhuri R.R."/>
            <person name="La Ragione R."/>
            <person name="Hildebrand F."/>
            <person name="Pallen M.J."/>
        </authorList>
    </citation>
    <scope>NUCLEOTIDE SEQUENCE</scope>
    <source>
        <strain evidence="3">G3-4614</strain>
    </source>
</reference>
<dbReference type="EMBL" id="JADIMW010000063">
    <property type="protein sequence ID" value="MBO8438365.1"/>
    <property type="molecule type" value="Genomic_DNA"/>
</dbReference>
<dbReference type="PANTHER" id="PTHR47505">
    <property type="entry name" value="DNA UTILIZATION PROTEIN YHGH"/>
    <property type="match status" value="1"/>
</dbReference>
<feature type="domain" description="Phosphoribosyltransferase" evidence="2">
    <location>
        <begin position="136"/>
        <end position="223"/>
    </location>
</feature>